<evidence type="ECO:0000313" key="1">
    <source>
        <dbReference type="EMBL" id="MBW0557947.1"/>
    </source>
</evidence>
<gene>
    <name evidence="1" type="ORF">O181_097662</name>
</gene>
<sequence length="220" mass="25116">MMDVELTAQGLKDICGSQISSNADSTTISNWDFLNGKAVHLISRRIHPTLLVSFVETLTSRNAKALWKTINKRFASHTVVNRATTWLRWECLCFNENIEEYIDECSKIMFDIAGLGINMPADIMTYSILGKLSIDSNQYNHVIDSMVISMDSMINSQRVLDNLSDLLNHEFNKTGFKTIKHKENSDSELMANLNDHPQKILYYWKDGKHNVKNSTHKAET</sequence>
<dbReference type="AlphaFoldDB" id="A0A9Q3PEQ8"/>
<name>A0A9Q3PEQ8_9BASI</name>
<dbReference type="Pfam" id="PF14223">
    <property type="entry name" value="Retrotran_gag_2"/>
    <property type="match status" value="1"/>
</dbReference>
<accession>A0A9Q3PEQ8</accession>
<protein>
    <submittedName>
        <fullName evidence="1">Uncharacterized protein</fullName>
    </submittedName>
</protein>
<proteinExistence type="predicted"/>
<evidence type="ECO:0000313" key="2">
    <source>
        <dbReference type="Proteomes" id="UP000765509"/>
    </source>
</evidence>
<organism evidence="1 2">
    <name type="scientific">Austropuccinia psidii MF-1</name>
    <dbReference type="NCBI Taxonomy" id="1389203"/>
    <lineage>
        <taxon>Eukaryota</taxon>
        <taxon>Fungi</taxon>
        <taxon>Dikarya</taxon>
        <taxon>Basidiomycota</taxon>
        <taxon>Pucciniomycotina</taxon>
        <taxon>Pucciniomycetes</taxon>
        <taxon>Pucciniales</taxon>
        <taxon>Sphaerophragmiaceae</taxon>
        <taxon>Austropuccinia</taxon>
    </lineage>
</organism>
<dbReference type="EMBL" id="AVOT02066040">
    <property type="protein sequence ID" value="MBW0557947.1"/>
    <property type="molecule type" value="Genomic_DNA"/>
</dbReference>
<keyword evidence="2" id="KW-1185">Reference proteome</keyword>
<dbReference type="Proteomes" id="UP000765509">
    <property type="component" value="Unassembled WGS sequence"/>
</dbReference>
<dbReference type="OrthoDB" id="8029976at2759"/>
<reference evidence="1" key="1">
    <citation type="submission" date="2021-03" db="EMBL/GenBank/DDBJ databases">
        <title>Draft genome sequence of rust myrtle Austropuccinia psidii MF-1, a brazilian biotype.</title>
        <authorList>
            <person name="Quecine M.C."/>
            <person name="Pachon D.M.R."/>
            <person name="Bonatelli M.L."/>
            <person name="Correr F.H."/>
            <person name="Franceschini L.M."/>
            <person name="Leite T.F."/>
            <person name="Margarido G.R.A."/>
            <person name="Almeida C.A."/>
            <person name="Ferrarezi J.A."/>
            <person name="Labate C.A."/>
        </authorList>
    </citation>
    <scope>NUCLEOTIDE SEQUENCE</scope>
    <source>
        <strain evidence="1">MF-1</strain>
    </source>
</reference>
<comment type="caution">
    <text evidence="1">The sequence shown here is derived from an EMBL/GenBank/DDBJ whole genome shotgun (WGS) entry which is preliminary data.</text>
</comment>